<feature type="domain" description="CzcB-like barrel-sandwich hybrid" evidence="8">
    <location>
        <begin position="92"/>
        <end position="230"/>
    </location>
</feature>
<feature type="region of interest" description="Disordered" evidence="6">
    <location>
        <begin position="19"/>
        <end position="47"/>
    </location>
</feature>
<organism evidence="10 11">
    <name type="scientific">Sandaracinus amylolyticus</name>
    <dbReference type="NCBI Taxonomy" id="927083"/>
    <lineage>
        <taxon>Bacteria</taxon>
        <taxon>Pseudomonadati</taxon>
        <taxon>Myxococcota</taxon>
        <taxon>Polyangia</taxon>
        <taxon>Polyangiales</taxon>
        <taxon>Sandaracinaceae</taxon>
        <taxon>Sandaracinus</taxon>
    </lineage>
</organism>
<dbReference type="InterPro" id="IPR058647">
    <property type="entry name" value="BSH_CzcB-like"/>
</dbReference>
<evidence type="ECO:0000313" key="11">
    <source>
        <dbReference type="Proteomes" id="UP000034883"/>
    </source>
</evidence>
<evidence type="ECO:0000259" key="8">
    <source>
        <dbReference type="Pfam" id="PF25973"/>
    </source>
</evidence>
<keyword evidence="11" id="KW-1185">Reference proteome</keyword>
<dbReference type="Pfam" id="PF25954">
    <property type="entry name" value="Beta-barrel_RND_2"/>
    <property type="match status" value="1"/>
</dbReference>
<feature type="domain" description="CusB-like beta-barrel" evidence="7">
    <location>
        <begin position="234"/>
        <end position="308"/>
    </location>
</feature>
<comment type="function">
    <text evidence="5">CzcA and CzcB together would act in zinc efflux nearly as effectively as the complete czc efflux system (CzcABC). The CzcB protein is thought to funnel zinc cations to the CzcA transport protein.</text>
</comment>
<evidence type="ECO:0000256" key="3">
    <source>
        <dbReference type="ARBA" id="ARBA00022833"/>
    </source>
</evidence>
<accession>A0A0F6SE29</accession>
<dbReference type="GO" id="GO:0046686">
    <property type="term" value="P:response to cadmium ion"/>
    <property type="evidence" value="ECO:0007669"/>
    <property type="project" value="UniProtKB-KW"/>
</dbReference>
<dbReference type="GO" id="GO:0060003">
    <property type="term" value="P:copper ion export"/>
    <property type="evidence" value="ECO:0007669"/>
    <property type="project" value="TreeGrafter"/>
</dbReference>
<evidence type="ECO:0000256" key="2">
    <source>
        <dbReference type="ARBA" id="ARBA00022448"/>
    </source>
</evidence>
<gene>
    <name evidence="10" type="ORF">DB32_001623</name>
</gene>
<dbReference type="SUPFAM" id="SSF111369">
    <property type="entry name" value="HlyD-like secretion proteins"/>
    <property type="match status" value="1"/>
</dbReference>
<dbReference type="InterPro" id="IPR058792">
    <property type="entry name" value="Beta-barrel_RND_2"/>
</dbReference>
<dbReference type="STRING" id="927083.DB32_001623"/>
<dbReference type="PANTHER" id="PTHR30097">
    <property type="entry name" value="CATION EFFLUX SYSTEM PROTEIN CUSB"/>
    <property type="match status" value="1"/>
</dbReference>
<dbReference type="GO" id="GO:0030288">
    <property type="term" value="C:outer membrane-bounded periplasmic space"/>
    <property type="evidence" value="ECO:0007669"/>
    <property type="project" value="TreeGrafter"/>
</dbReference>
<dbReference type="Gene3D" id="2.40.420.20">
    <property type="match status" value="1"/>
</dbReference>
<reference evidence="10 11" key="1">
    <citation type="submission" date="2015-03" db="EMBL/GenBank/DDBJ databases">
        <title>Genome assembly of Sandaracinus amylolyticus DSM 53668.</title>
        <authorList>
            <person name="Sharma G."/>
            <person name="Subramanian S."/>
        </authorList>
    </citation>
    <scope>NUCLEOTIDE SEQUENCE [LARGE SCALE GENOMIC DNA]</scope>
    <source>
        <strain evidence="10 11">DSM 53668</strain>
    </source>
</reference>
<evidence type="ECO:0000259" key="9">
    <source>
        <dbReference type="Pfam" id="PF25975"/>
    </source>
</evidence>
<dbReference type="NCBIfam" id="TIGR01730">
    <property type="entry name" value="RND_mfp"/>
    <property type="match status" value="1"/>
</dbReference>
<dbReference type="GO" id="GO:0016020">
    <property type="term" value="C:membrane"/>
    <property type="evidence" value="ECO:0007669"/>
    <property type="project" value="InterPro"/>
</dbReference>
<dbReference type="RefSeq" id="WP_053231813.1">
    <property type="nucleotide sequence ID" value="NZ_CP011125.1"/>
</dbReference>
<dbReference type="AlphaFoldDB" id="A0A0F6SE29"/>
<dbReference type="GO" id="GO:0046914">
    <property type="term" value="F:transition metal ion binding"/>
    <property type="evidence" value="ECO:0007669"/>
    <property type="project" value="TreeGrafter"/>
</dbReference>
<evidence type="ECO:0000256" key="6">
    <source>
        <dbReference type="SAM" id="MobiDB-lite"/>
    </source>
</evidence>
<protein>
    <submittedName>
        <fullName evidence="10">Cobalt/zinc/cadmium efflux RND transporter, membrane fusion protein, CzcB family</fullName>
    </submittedName>
</protein>
<dbReference type="InterPro" id="IPR058649">
    <property type="entry name" value="CzcB_C"/>
</dbReference>
<sequence>MTARAAVWLLCAASLGCGGGEAGERHEDEHEHEAHGDEHEADEGHGEAEEGVLVIDRSMLRDLRLTTSPVEARAGGEMVTALAELQTDPDRSTDVAPLLEARIERVLVNVGDRVEEGQPLAHVVSLGAAPLRADVSAASARVQLAESTLARRRALAEERIVPAREVQESEAELAQARAALAAASGAARGVRGGPRGQVVLTSPRAGIVLARDAIVGAVVEPGHVLFRVADISELWVVAHVFERDAVRIERGAPVRVSLAARPGAALDASVTRVGTQVDTRSRTLDIVTALSNADGTLRPGMAATASIAIGERDDRLLAVPSGALQRLAEGWVVFVPRGEGRFEAREVGRGRDFGGEVEIVSGLTEGESVVVDGAFLLKAEAERAQGGGDEHHHH</sequence>
<evidence type="ECO:0000313" key="10">
    <source>
        <dbReference type="EMBL" id="AKF04474.1"/>
    </source>
</evidence>
<dbReference type="Gene3D" id="2.40.50.100">
    <property type="match status" value="1"/>
</dbReference>
<keyword evidence="4" id="KW-0105">Cadmium resistance</keyword>
<evidence type="ECO:0000256" key="4">
    <source>
        <dbReference type="ARBA" id="ARBA00043263"/>
    </source>
</evidence>
<dbReference type="InterPro" id="IPR051909">
    <property type="entry name" value="MFP_Cation_Efflux"/>
</dbReference>
<dbReference type="Pfam" id="PF25973">
    <property type="entry name" value="BSH_CzcB"/>
    <property type="match status" value="1"/>
</dbReference>
<evidence type="ECO:0000256" key="1">
    <source>
        <dbReference type="ARBA" id="ARBA00009477"/>
    </source>
</evidence>
<dbReference type="PROSITE" id="PS51257">
    <property type="entry name" value="PROKAR_LIPOPROTEIN"/>
    <property type="match status" value="1"/>
</dbReference>
<dbReference type="PANTHER" id="PTHR30097:SF4">
    <property type="entry name" value="SLR6042 PROTEIN"/>
    <property type="match status" value="1"/>
</dbReference>
<feature type="domain" description="CzcB-like C-terminal circularly permuted SH3-like" evidence="9">
    <location>
        <begin position="317"/>
        <end position="378"/>
    </location>
</feature>
<evidence type="ECO:0000259" key="7">
    <source>
        <dbReference type="Pfam" id="PF25954"/>
    </source>
</evidence>
<dbReference type="Gene3D" id="2.40.30.170">
    <property type="match status" value="1"/>
</dbReference>
<dbReference type="GO" id="GO:0022857">
    <property type="term" value="F:transmembrane transporter activity"/>
    <property type="evidence" value="ECO:0007669"/>
    <property type="project" value="InterPro"/>
</dbReference>
<dbReference type="Pfam" id="PF25975">
    <property type="entry name" value="CzcB_C"/>
    <property type="match status" value="1"/>
</dbReference>
<keyword evidence="2" id="KW-0813">Transport</keyword>
<feature type="compositionally biased region" description="Basic and acidic residues" evidence="6">
    <location>
        <begin position="22"/>
        <end position="47"/>
    </location>
</feature>
<dbReference type="FunFam" id="2.40.30.170:FF:000010">
    <property type="entry name" value="Efflux RND transporter periplasmic adaptor subunit"/>
    <property type="match status" value="1"/>
</dbReference>
<dbReference type="FunFam" id="2.40.420.20:FF:000006">
    <property type="entry name" value="RND family efflux transporter MFP subunit"/>
    <property type="match status" value="1"/>
</dbReference>
<comment type="similarity">
    <text evidence="1">Belongs to the membrane fusion protein (MFP) (TC 8.A.1) family.</text>
</comment>
<keyword evidence="3" id="KW-0862">Zinc</keyword>
<proteinExistence type="inferred from homology"/>
<name>A0A0F6SE29_9BACT</name>
<dbReference type="GO" id="GO:0015679">
    <property type="term" value="P:plasma membrane copper ion transport"/>
    <property type="evidence" value="ECO:0007669"/>
    <property type="project" value="TreeGrafter"/>
</dbReference>
<dbReference type="OrthoDB" id="9806939at2"/>
<dbReference type="EMBL" id="CP011125">
    <property type="protein sequence ID" value="AKF04474.1"/>
    <property type="molecule type" value="Genomic_DNA"/>
</dbReference>
<dbReference type="Gene3D" id="1.10.287.470">
    <property type="entry name" value="Helix hairpin bin"/>
    <property type="match status" value="1"/>
</dbReference>
<dbReference type="Proteomes" id="UP000034883">
    <property type="component" value="Chromosome"/>
</dbReference>
<dbReference type="InterPro" id="IPR006143">
    <property type="entry name" value="RND_pump_MFP"/>
</dbReference>
<evidence type="ECO:0000256" key="5">
    <source>
        <dbReference type="ARBA" id="ARBA00058766"/>
    </source>
</evidence>
<dbReference type="KEGG" id="samy:DB32_001623"/>